<dbReference type="RefSeq" id="WP_151581575.1">
    <property type="nucleotide sequence ID" value="NZ_WBVM01000002.1"/>
</dbReference>
<evidence type="ECO:0000313" key="4">
    <source>
        <dbReference type="Proteomes" id="UP000449906"/>
    </source>
</evidence>
<gene>
    <name evidence="3" type="ORF">F9L07_20340</name>
</gene>
<protein>
    <recommendedName>
        <fullName evidence="5">Nuclear transport factor 2 family protein</fullName>
    </recommendedName>
</protein>
<comment type="caution">
    <text evidence="3">The sequence shown here is derived from an EMBL/GenBank/DDBJ whole genome shotgun (WGS) entry which is preliminary data.</text>
</comment>
<name>A0A7J5DVN9_NOCSI</name>
<sequence length="203" mass="21567">MPAPRRAAAAALAGALLLSLAGCSSDDGDDAGPEPQPDQASTSPSAANPPSGSTTTPDAAPPSLDPADRDRAEIKTVRRWAEAFATSVNDGDRTFAAAAGTMTTEGLQRMSRYTAGDWGRYLPGPLPVAPVGVREIDEDHHVVDACVMTSGWSWASEDDRTTWSTQVDAIALHLVRETGRWLVDGREGSDVECRGVELPRRLW</sequence>
<proteinExistence type="predicted"/>
<dbReference type="PROSITE" id="PS51257">
    <property type="entry name" value="PROKAR_LIPOPROTEIN"/>
    <property type="match status" value="1"/>
</dbReference>
<feature type="compositionally biased region" description="Low complexity" evidence="1">
    <location>
        <begin position="40"/>
        <end position="58"/>
    </location>
</feature>
<dbReference type="Proteomes" id="UP000449906">
    <property type="component" value="Unassembled WGS sequence"/>
</dbReference>
<evidence type="ECO:0000256" key="2">
    <source>
        <dbReference type="SAM" id="SignalP"/>
    </source>
</evidence>
<dbReference type="AlphaFoldDB" id="A0A7J5DVN9"/>
<feature type="signal peptide" evidence="2">
    <location>
        <begin position="1"/>
        <end position="21"/>
    </location>
</feature>
<feature type="region of interest" description="Disordered" evidence="1">
    <location>
        <begin position="21"/>
        <end position="68"/>
    </location>
</feature>
<evidence type="ECO:0008006" key="5">
    <source>
        <dbReference type="Google" id="ProtNLM"/>
    </source>
</evidence>
<reference evidence="3 4" key="1">
    <citation type="submission" date="2019-09" db="EMBL/GenBank/DDBJ databases">
        <title>Pimelobacter sp. isolated from Paulinella.</title>
        <authorList>
            <person name="Jeong S.E."/>
        </authorList>
    </citation>
    <scope>NUCLEOTIDE SEQUENCE [LARGE SCALE GENOMIC DNA]</scope>
    <source>
        <strain evidence="3 4">Pch-N</strain>
    </source>
</reference>
<evidence type="ECO:0000256" key="1">
    <source>
        <dbReference type="SAM" id="MobiDB-lite"/>
    </source>
</evidence>
<accession>A0A7J5DVN9</accession>
<organism evidence="3 4">
    <name type="scientific">Nocardioides simplex</name>
    <name type="common">Arthrobacter simplex</name>
    <dbReference type="NCBI Taxonomy" id="2045"/>
    <lineage>
        <taxon>Bacteria</taxon>
        <taxon>Bacillati</taxon>
        <taxon>Actinomycetota</taxon>
        <taxon>Actinomycetes</taxon>
        <taxon>Propionibacteriales</taxon>
        <taxon>Nocardioidaceae</taxon>
        <taxon>Pimelobacter</taxon>
    </lineage>
</organism>
<dbReference type="EMBL" id="WBVM01000002">
    <property type="protein sequence ID" value="KAB2809383.1"/>
    <property type="molecule type" value="Genomic_DNA"/>
</dbReference>
<feature type="chain" id="PRO_5039127302" description="Nuclear transport factor 2 family protein" evidence="2">
    <location>
        <begin position="22"/>
        <end position="203"/>
    </location>
</feature>
<keyword evidence="2" id="KW-0732">Signal</keyword>
<evidence type="ECO:0000313" key="3">
    <source>
        <dbReference type="EMBL" id="KAB2809383.1"/>
    </source>
</evidence>